<gene>
    <name evidence="2" type="ORF">LMTR13_26910</name>
</gene>
<evidence type="ECO:0000256" key="1">
    <source>
        <dbReference type="SAM" id="MobiDB-lite"/>
    </source>
</evidence>
<sequence length="84" mass="9504">MHSDLFGPELTSIWRLKAVRSGALQQPLASTVSLRPLDNIVLLGKERQVRMEDESCHRELGSKGEDVRHGQMRRSARSTTKFSN</sequence>
<name>A0A1B1UKI2_9BRAD</name>
<proteinExistence type="predicted"/>
<organism evidence="2 3">
    <name type="scientific">Bradyrhizobium icense</name>
    <dbReference type="NCBI Taxonomy" id="1274631"/>
    <lineage>
        <taxon>Bacteria</taxon>
        <taxon>Pseudomonadati</taxon>
        <taxon>Pseudomonadota</taxon>
        <taxon>Alphaproteobacteria</taxon>
        <taxon>Hyphomicrobiales</taxon>
        <taxon>Nitrobacteraceae</taxon>
        <taxon>Bradyrhizobium</taxon>
    </lineage>
</organism>
<dbReference type="Proteomes" id="UP000092839">
    <property type="component" value="Chromosome"/>
</dbReference>
<protein>
    <submittedName>
        <fullName evidence="2">Uncharacterized protein</fullName>
    </submittedName>
</protein>
<dbReference type="STRING" id="1274631.LMTR13_26910"/>
<dbReference type="KEGG" id="bic:LMTR13_26910"/>
<keyword evidence="3" id="KW-1185">Reference proteome</keyword>
<feature type="region of interest" description="Disordered" evidence="1">
    <location>
        <begin position="52"/>
        <end position="84"/>
    </location>
</feature>
<dbReference type="AlphaFoldDB" id="A0A1B1UKI2"/>
<feature type="compositionally biased region" description="Basic and acidic residues" evidence="1">
    <location>
        <begin position="52"/>
        <end position="69"/>
    </location>
</feature>
<evidence type="ECO:0000313" key="2">
    <source>
        <dbReference type="EMBL" id="ANW03228.1"/>
    </source>
</evidence>
<evidence type="ECO:0000313" key="3">
    <source>
        <dbReference type="Proteomes" id="UP000092839"/>
    </source>
</evidence>
<dbReference type="EMBL" id="CP016428">
    <property type="protein sequence ID" value="ANW03228.1"/>
    <property type="molecule type" value="Genomic_DNA"/>
</dbReference>
<accession>A0A1B1UKI2</accession>
<reference evidence="2 3" key="1">
    <citation type="submission" date="2016-07" db="EMBL/GenBank/DDBJ databases">
        <title>Complete genome sequence of Bradyrhizobium icense LMTR 13T, a potential inoculant strain isolated from lima bean (Phaseolus lunatus) in Peru.</title>
        <authorList>
            <person name="Ormeno-Orrillo E."/>
            <person name="Duran D."/>
            <person name="Rogel M.A."/>
            <person name="Rey L."/>
            <person name="Imperial J."/>
            <person name="Ruiz-Argueso T."/>
            <person name="Martinez-Romero E."/>
        </authorList>
    </citation>
    <scope>NUCLEOTIDE SEQUENCE [LARGE SCALE GENOMIC DNA]</scope>
    <source>
        <strain evidence="2 3">LMTR 13</strain>
    </source>
</reference>